<dbReference type="CDD" id="cd02968">
    <property type="entry name" value="SCO"/>
    <property type="match status" value="1"/>
</dbReference>
<dbReference type="Gene3D" id="3.40.30.10">
    <property type="entry name" value="Glutaredoxin"/>
    <property type="match status" value="1"/>
</dbReference>
<dbReference type="PANTHER" id="PTHR12151">
    <property type="entry name" value="ELECTRON TRANSPORT PROTIN SCO1/SENC FAMILY MEMBER"/>
    <property type="match status" value="1"/>
</dbReference>
<sequence length="193" mass="20915">MIPIAVLVVAAMVGLAAGLWSRQQGRDAENPYAHIGGDFTLASKTGPVSLSAFSGKVVLLFFGYTHCPDVCPTELAKMRAAFDDLTQREAEQVFGIFVSVDTERDTPEKASDYAAFFHERIIGLTGSAVDISAIAKRYFALYQKATSDNGVLDYTMDHSATIYLIGPDGLVQGLMQRPTVEEMVQAIRDALSD</sequence>
<dbReference type="InterPro" id="IPR013766">
    <property type="entry name" value="Thioredoxin_domain"/>
</dbReference>
<evidence type="ECO:0000256" key="2">
    <source>
        <dbReference type="ARBA" id="ARBA00023008"/>
    </source>
</evidence>
<reference evidence="4" key="1">
    <citation type="submission" date="2018-05" db="EMBL/GenBank/DDBJ databases">
        <authorList>
            <person name="Lanie J.A."/>
            <person name="Ng W.-L."/>
            <person name="Kazmierczak K.M."/>
            <person name="Andrzejewski T.M."/>
            <person name="Davidsen T.M."/>
            <person name="Wayne K.J."/>
            <person name="Tettelin H."/>
            <person name="Glass J.I."/>
            <person name="Rusch D."/>
            <person name="Podicherti R."/>
            <person name="Tsui H.-C.T."/>
            <person name="Winkler M.E."/>
        </authorList>
    </citation>
    <scope>NUCLEOTIDE SEQUENCE</scope>
</reference>
<organism evidence="4">
    <name type="scientific">marine metagenome</name>
    <dbReference type="NCBI Taxonomy" id="408172"/>
    <lineage>
        <taxon>unclassified sequences</taxon>
        <taxon>metagenomes</taxon>
        <taxon>ecological metagenomes</taxon>
    </lineage>
</organism>
<accession>A0A381U681</accession>
<name>A0A381U681_9ZZZZ</name>
<dbReference type="FunFam" id="3.40.30.10:FF:000013">
    <property type="entry name" value="Blast:Protein SCO1 homolog, mitochondrial"/>
    <property type="match status" value="1"/>
</dbReference>
<gene>
    <name evidence="4" type="ORF">METZ01_LOCUS75691</name>
</gene>
<feature type="domain" description="Thioredoxin" evidence="3">
    <location>
        <begin position="30"/>
        <end position="192"/>
    </location>
</feature>
<evidence type="ECO:0000259" key="3">
    <source>
        <dbReference type="PROSITE" id="PS51352"/>
    </source>
</evidence>
<protein>
    <recommendedName>
        <fullName evidence="3">Thioredoxin domain-containing protein</fullName>
    </recommendedName>
</protein>
<dbReference type="EMBL" id="UINC01005675">
    <property type="protein sequence ID" value="SVA22837.1"/>
    <property type="molecule type" value="Genomic_DNA"/>
</dbReference>
<dbReference type="InterPro" id="IPR036249">
    <property type="entry name" value="Thioredoxin-like_sf"/>
</dbReference>
<dbReference type="SUPFAM" id="SSF52833">
    <property type="entry name" value="Thioredoxin-like"/>
    <property type="match status" value="1"/>
</dbReference>
<evidence type="ECO:0000256" key="1">
    <source>
        <dbReference type="ARBA" id="ARBA00010996"/>
    </source>
</evidence>
<dbReference type="PROSITE" id="PS51352">
    <property type="entry name" value="THIOREDOXIN_2"/>
    <property type="match status" value="1"/>
</dbReference>
<dbReference type="Pfam" id="PF02630">
    <property type="entry name" value="SCO1-SenC"/>
    <property type="match status" value="1"/>
</dbReference>
<dbReference type="AlphaFoldDB" id="A0A381U681"/>
<proteinExistence type="inferred from homology"/>
<comment type="similarity">
    <text evidence="1">Belongs to the SCO1/2 family.</text>
</comment>
<dbReference type="PANTHER" id="PTHR12151:SF25">
    <property type="entry name" value="LINALOOL DEHYDRATASE_ISOMERASE DOMAIN-CONTAINING PROTEIN"/>
    <property type="match status" value="1"/>
</dbReference>
<evidence type="ECO:0000313" key="4">
    <source>
        <dbReference type="EMBL" id="SVA22837.1"/>
    </source>
</evidence>
<dbReference type="InterPro" id="IPR003782">
    <property type="entry name" value="SCO1/SenC"/>
</dbReference>
<keyword evidence="2" id="KW-0186">Copper</keyword>